<dbReference type="HOGENOM" id="CLU_109133_0_0_1"/>
<dbReference type="Proteomes" id="UP000008021">
    <property type="component" value="Chromosome 5"/>
</dbReference>
<dbReference type="Gramene" id="OMERI05G10650.1">
    <property type="protein sequence ID" value="OMERI05G10650.1"/>
    <property type="gene ID" value="OMERI05G10650"/>
</dbReference>
<dbReference type="GO" id="GO:0051301">
    <property type="term" value="P:cell division"/>
    <property type="evidence" value="ECO:0007669"/>
    <property type="project" value="UniProtKB-KW"/>
</dbReference>
<proteinExistence type="predicted"/>
<accession>A0A0E0DQ01</accession>
<organism evidence="4">
    <name type="scientific">Oryza meridionalis</name>
    <dbReference type="NCBI Taxonomy" id="40149"/>
    <lineage>
        <taxon>Eukaryota</taxon>
        <taxon>Viridiplantae</taxon>
        <taxon>Streptophyta</taxon>
        <taxon>Embryophyta</taxon>
        <taxon>Tracheophyta</taxon>
        <taxon>Spermatophyta</taxon>
        <taxon>Magnoliopsida</taxon>
        <taxon>Liliopsida</taxon>
        <taxon>Poales</taxon>
        <taxon>Poaceae</taxon>
        <taxon>BOP clade</taxon>
        <taxon>Oryzoideae</taxon>
        <taxon>Oryzeae</taxon>
        <taxon>Oryzinae</taxon>
        <taxon>Oryza</taxon>
    </lineage>
</organism>
<dbReference type="Gene3D" id="1.10.472.10">
    <property type="entry name" value="Cyclin-like"/>
    <property type="match status" value="1"/>
</dbReference>
<dbReference type="STRING" id="40149.A0A0E0DQ01"/>
<keyword evidence="1" id="KW-0132">Cell division</keyword>
<sequence>MAAADAVAPDDGDHAVLRDDERGIPRSLSLLAALVEAEALRHAAAAAADAEAESDLIRTFRGGATPTVLIGEFLERIHTFIQWESVRHVIELQGACYVLAGIYLIRFIRSGAAREAGILIDPSTAHRLVAVAIFVGAKFGGPIDRLPTRWTVVFETSSDAAIRAREMAGLERRFLIAVDYRLFVRADEFQWFCRVLERGPRPSGRCGGGGAGRKRTAAEAVEGEAEDDRRVRASLPPPSVVAN</sequence>
<dbReference type="InterPro" id="IPR013922">
    <property type="entry name" value="Cyclin_PHO80-like"/>
</dbReference>
<feature type="region of interest" description="Disordered" evidence="3">
    <location>
        <begin position="202"/>
        <end position="243"/>
    </location>
</feature>
<dbReference type="GO" id="GO:0019901">
    <property type="term" value="F:protein kinase binding"/>
    <property type="evidence" value="ECO:0007669"/>
    <property type="project" value="InterPro"/>
</dbReference>
<evidence type="ECO:0000313" key="4">
    <source>
        <dbReference type="EnsemblPlants" id="OMERI05G10650.1"/>
    </source>
</evidence>
<evidence type="ECO:0000256" key="3">
    <source>
        <dbReference type="SAM" id="MobiDB-lite"/>
    </source>
</evidence>
<keyword evidence="2" id="KW-0131">Cell cycle</keyword>
<reference evidence="4" key="2">
    <citation type="submission" date="2018-05" db="EMBL/GenBank/DDBJ databases">
        <title>OmerRS3 (Oryza meridionalis Reference Sequence Version 3).</title>
        <authorList>
            <person name="Zhang J."/>
            <person name="Kudrna D."/>
            <person name="Lee S."/>
            <person name="Talag J."/>
            <person name="Welchert J."/>
            <person name="Wing R.A."/>
        </authorList>
    </citation>
    <scope>NUCLEOTIDE SEQUENCE [LARGE SCALE GENOMIC DNA]</scope>
    <source>
        <strain evidence="4">cv. OR44</strain>
    </source>
</reference>
<protein>
    <submittedName>
        <fullName evidence="4">Uncharacterized protein</fullName>
    </submittedName>
</protein>
<dbReference type="AlphaFoldDB" id="A0A0E0DQ01"/>
<dbReference type="PANTHER" id="PTHR15615">
    <property type="match status" value="1"/>
</dbReference>
<keyword evidence="5" id="KW-1185">Reference proteome</keyword>
<dbReference type="eggNOG" id="KOG1674">
    <property type="taxonomic scope" value="Eukaryota"/>
</dbReference>
<evidence type="ECO:0000313" key="5">
    <source>
        <dbReference type="Proteomes" id="UP000008021"/>
    </source>
</evidence>
<dbReference type="Pfam" id="PF08613">
    <property type="entry name" value="Cyclin"/>
    <property type="match status" value="1"/>
</dbReference>
<evidence type="ECO:0000256" key="1">
    <source>
        <dbReference type="ARBA" id="ARBA00022618"/>
    </source>
</evidence>
<evidence type="ECO:0000256" key="2">
    <source>
        <dbReference type="ARBA" id="ARBA00023306"/>
    </source>
</evidence>
<reference evidence="4" key="1">
    <citation type="submission" date="2015-04" db="UniProtKB">
        <authorList>
            <consortium name="EnsemblPlants"/>
        </authorList>
    </citation>
    <scope>IDENTIFICATION</scope>
</reference>
<dbReference type="EnsemblPlants" id="OMERI05G10650.1">
    <property type="protein sequence ID" value="OMERI05G10650.1"/>
    <property type="gene ID" value="OMERI05G10650"/>
</dbReference>
<name>A0A0E0DQ01_9ORYZ</name>
<dbReference type="PANTHER" id="PTHR15615:SF84">
    <property type="entry name" value="OS05G0327000 PROTEIN"/>
    <property type="match status" value="1"/>
</dbReference>